<keyword evidence="1 2" id="KW-0732">Signal</keyword>
<dbReference type="NCBIfam" id="TIGR04183">
    <property type="entry name" value="Por_Secre_tail"/>
    <property type="match status" value="1"/>
</dbReference>
<name>A0ABR7QCN1_9FLAO</name>
<dbReference type="Pfam" id="PF18962">
    <property type="entry name" value="Por_Secre_tail"/>
    <property type="match status" value="1"/>
</dbReference>
<comment type="caution">
    <text evidence="4">The sequence shown here is derived from an EMBL/GenBank/DDBJ whole genome shotgun (WGS) entry which is preliminary data.</text>
</comment>
<sequence length="462" mass="47347">MKKLVLLFIINCCFQISASAQCGQTGIDSGVCYNSTDGLQAIAVDIGIPTDIIVVDFTAGSIETCCDEIVVYSGALGSGTGGTQIYNASQGSGTFAGLSFTAAAPGEYLSIYVNADGSVDCTTEGSISPVYNTSCIGCGLTGVDSGVCYNSTDGLQAIAVDIGSPTDIIVVDFTAGSIETCCDEIVVYSGPLGSGTGGTQIHNASQGSGTFAGLSFTAAAPGEYLSIYVNADGSVDCTTEGNISPVYNTSCIIPSIGCGLTGVDSGVCYNSTDGLQPIAINIGISTDIITVNFTAGSIETCCDEIVVYSGPLGSGTGGTQIHNASQASGTFAGLSFTAAAPGEYLSIYVNADGSVDCTTEGSVSPVYNTSCPTLGIDTVRFDTSSLTIYPNPTSNFVTLKNPENIKLKNISIHDLTGRLVKTLDATNVTDKLQIDLSDLSSNIYFLSAETEKNKITFKVIKE</sequence>
<feature type="signal peptide" evidence="2">
    <location>
        <begin position="1"/>
        <end position="20"/>
    </location>
</feature>
<evidence type="ECO:0000256" key="1">
    <source>
        <dbReference type="ARBA" id="ARBA00022729"/>
    </source>
</evidence>
<evidence type="ECO:0000313" key="4">
    <source>
        <dbReference type="EMBL" id="MBC8756327.1"/>
    </source>
</evidence>
<gene>
    <name evidence="4" type="ORF">H2O64_16755</name>
</gene>
<keyword evidence="5" id="KW-1185">Reference proteome</keyword>
<accession>A0ABR7QCN1</accession>
<organism evidence="4 5">
    <name type="scientific">Kordia aestuariivivens</name>
    <dbReference type="NCBI Taxonomy" id="2759037"/>
    <lineage>
        <taxon>Bacteria</taxon>
        <taxon>Pseudomonadati</taxon>
        <taxon>Bacteroidota</taxon>
        <taxon>Flavobacteriia</taxon>
        <taxon>Flavobacteriales</taxon>
        <taxon>Flavobacteriaceae</taxon>
        <taxon>Kordia</taxon>
    </lineage>
</organism>
<evidence type="ECO:0000259" key="3">
    <source>
        <dbReference type="Pfam" id="PF18962"/>
    </source>
</evidence>
<dbReference type="Proteomes" id="UP000619238">
    <property type="component" value="Unassembled WGS sequence"/>
</dbReference>
<dbReference type="EMBL" id="JACGWS010000010">
    <property type="protein sequence ID" value="MBC8756327.1"/>
    <property type="molecule type" value="Genomic_DNA"/>
</dbReference>
<reference evidence="4 5" key="1">
    <citation type="submission" date="2020-07" db="EMBL/GenBank/DDBJ databases">
        <title>Description of Kordia aestuariivivens sp. nov., isolated from a tidal flat.</title>
        <authorList>
            <person name="Park S."/>
            <person name="Yoon J.-H."/>
        </authorList>
    </citation>
    <scope>NUCLEOTIDE SEQUENCE [LARGE SCALE GENOMIC DNA]</scope>
    <source>
        <strain evidence="4 5">YSTF-M3</strain>
    </source>
</reference>
<dbReference type="RefSeq" id="WP_187563366.1">
    <property type="nucleotide sequence ID" value="NZ_JACGWS010000010.1"/>
</dbReference>
<dbReference type="InterPro" id="IPR026444">
    <property type="entry name" value="Secre_tail"/>
</dbReference>
<feature type="domain" description="Secretion system C-terminal sorting" evidence="3">
    <location>
        <begin position="388"/>
        <end position="460"/>
    </location>
</feature>
<feature type="chain" id="PRO_5046264831" evidence="2">
    <location>
        <begin position="21"/>
        <end position="462"/>
    </location>
</feature>
<protein>
    <submittedName>
        <fullName evidence="4">T9SS type A sorting domain-containing protein</fullName>
    </submittedName>
</protein>
<proteinExistence type="predicted"/>
<evidence type="ECO:0000256" key="2">
    <source>
        <dbReference type="SAM" id="SignalP"/>
    </source>
</evidence>
<evidence type="ECO:0000313" key="5">
    <source>
        <dbReference type="Proteomes" id="UP000619238"/>
    </source>
</evidence>